<reference evidence="7" key="2">
    <citation type="submission" date="2023-11" db="EMBL/GenBank/DDBJ databases">
        <title>MicrobeMod: A computational toolkit for identifying prokaryotic methylation and restriction-modification with nanopore sequencing.</title>
        <authorList>
            <person name="Crits-Christoph A."/>
            <person name="Kang S.C."/>
            <person name="Lee H."/>
            <person name="Ostrov N."/>
        </authorList>
    </citation>
    <scope>NUCLEOTIDE SEQUENCE</scope>
    <source>
        <strain evidence="7">ATCC 51242</strain>
    </source>
</reference>
<keyword evidence="6" id="KW-0614">Plasmid</keyword>
<evidence type="ECO:0000313" key="7">
    <source>
        <dbReference type="EMBL" id="MDX5895372.1"/>
    </source>
</evidence>
<proteinExistence type="inferred from homology"/>
<reference evidence="6 8" key="1">
    <citation type="submission" date="2014-03" db="EMBL/GenBank/DDBJ databases">
        <title>Complete genome sequence of the Radio-Resistant Rubrobacter radiotolerans RSPS-4.</title>
        <authorList>
            <person name="Egas C.C."/>
            <person name="Barroso C.C."/>
            <person name="Froufe H.J.C."/>
            <person name="Pacheco J.J."/>
            <person name="Albuquerque L.L."/>
            <person name="da Costa M.M.S."/>
        </authorList>
    </citation>
    <scope>NUCLEOTIDE SEQUENCE [LARGE SCALE GENOMIC DNA]</scope>
    <source>
        <strain evidence="6 8">RSPS-4</strain>
        <plasmid evidence="6 8">1</plasmid>
    </source>
</reference>
<evidence type="ECO:0000256" key="5">
    <source>
        <dbReference type="ARBA" id="ARBA00047539"/>
    </source>
</evidence>
<comment type="catalytic activity">
    <reaction evidence="5">
        <text>methanethiol + O2 + H2O = hydrogen sulfide + formaldehyde + H2O2 + H(+)</text>
        <dbReference type="Rhea" id="RHEA:11812"/>
        <dbReference type="ChEBI" id="CHEBI:15377"/>
        <dbReference type="ChEBI" id="CHEBI:15378"/>
        <dbReference type="ChEBI" id="CHEBI:15379"/>
        <dbReference type="ChEBI" id="CHEBI:16007"/>
        <dbReference type="ChEBI" id="CHEBI:16240"/>
        <dbReference type="ChEBI" id="CHEBI:16842"/>
        <dbReference type="ChEBI" id="CHEBI:29919"/>
        <dbReference type="EC" id="1.8.3.4"/>
    </reaction>
</comment>
<dbReference type="SUPFAM" id="SSF75011">
    <property type="entry name" value="3-carboxy-cis,cis-mucoante lactonizing enzyme"/>
    <property type="match status" value="1"/>
</dbReference>
<dbReference type="EC" id="1.8.3.4" evidence="3"/>
<evidence type="ECO:0000313" key="8">
    <source>
        <dbReference type="Proteomes" id="UP000025229"/>
    </source>
</evidence>
<dbReference type="Gene3D" id="2.130.10.10">
    <property type="entry name" value="YVTN repeat-like/Quinoprotein amine dehydrogenase"/>
    <property type="match status" value="1"/>
</dbReference>
<dbReference type="GO" id="GO:0008430">
    <property type="term" value="F:selenium binding"/>
    <property type="evidence" value="ECO:0007669"/>
    <property type="project" value="InterPro"/>
</dbReference>
<dbReference type="KEGG" id="rrd:RradSPS_2815"/>
<dbReference type="OrthoDB" id="9768634at2"/>
<name>A0A023X711_RUBRA</name>
<keyword evidence="8" id="KW-1185">Reference proteome</keyword>
<dbReference type="Proteomes" id="UP001281130">
    <property type="component" value="Unassembled WGS sequence"/>
</dbReference>
<evidence type="ECO:0000256" key="2">
    <source>
        <dbReference type="ARBA" id="ARBA00005606"/>
    </source>
</evidence>
<organism evidence="6 8">
    <name type="scientific">Rubrobacter radiotolerans</name>
    <name type="common">Arthrobacter radiotolerans</name>
    <dbReference type="NCBI Taxonomy" id="42256"/>
    <lineage>
        <taxon>Bacteria</taxon>
        <taxon>Bacillati</taxon>
        <taxon>Actinomycetota</taxon>
        <taxon>Rubrobacteria</taxon>
        <taxon>Rubrobacterales</taxon>
        <taxon>Rubrobacteraceae</taxon>
        <taxon>Rubrobacter</taxon>
    </lineage>
</organism>
<evidence type="ECO:0000256" key="3">
    <source>
        <dbReference type="ARBA" id="ARBA00012510"/>
    </source>
</evidence>
<dbReference type="EMBL" id="CP007515">
    <property type="protein sequence ID" value="AHY48098.1"/>
    <property type="molecule type" value="Genomic_DNA"/>
</dbReference>
<dbReference type="Proteomes" id="UP000025229">
    <property type="component" value="Plasmid 1"/>
</dbReference>
<evidence type="ECO:0000313" key="6">
    <source>
        <dbReference type="EMBL" id="AHY48098.1"/>
    </source>
</evidence>
<dbReference type="AlphaFoldDB" id="A0A023X711"/>
<dbReference type="HOGENOM" id="CLU_032512_0_0_11"/>
<comment type="pathway">
    <text evidence="1">Organosulfur degradation.</text>
</comment>
<dbReference type="Pfam" id="PF05694">
    <property type="entry name" value="SBP56"/>
    <property type="match status" value="1"/>
</dbReference>
<geneLocation type="plasmid" evidence="6">
    <name>1</name>
</geneLocation>
<accession>A0A023X711</accession>
<dbReference type="EMBL" id="JAWXXX010000002">
    <property type="protein sequence ID" value="MDX5895372.1"/>
    <property type="molecule type" value="Genomic_DNA"/>
</dbReference>
<dbReference type="PANTHER" id="PTHR23300:SF0">
    <property type="entry name" value="METHANETHIOL OXIDASE"/>
    <property type="match status" value="1"/>
</dbReference>
<gene>
    <name evidence="6" type="ORF">RradSPS_2815</name>
    <name evidence="7" type="ORF">SIL72_15195</name>
</gene>
<dbReference type="GO" id="GO:0018549">
    <property type="term" value="F:methanethiol oxidase activity"/>
    <property type="evidence" value="ECO:0007669"/>
    <property type="project" value="UniProtKB-EC"/>
</dbReference>
<dbReference type="PANTHER" id="PTHR23300">
    <property type="entry name" value="METHANETHIOL OXIDASE"/>
    <property type="match status" value="1"/>
</dbReference>
<dbReference type="eggNOG" id="COG3391">
    <property type="taxonomic scope" value="Bacteria"/>
</dbReference>
<protein>
    <recommendedName>
        <fullName evidence="4">Methanethiol oxidase</fullName>
        <ecNumber evidence="3">1.8.3.4</ecNumber>
    </recommendedName>
</protein>
<dbReference type="InterPro" id="IPR008826">
    <property type="entry name" value="Se-bd"/>
</dbReference>
<comment type="similarity">
    <text evidence="2">Belongs to the selenium-binding protein family.</text>
</comment>
<evidence type="ECO:0000256" key="1">
    <source>
        <dbReference type="ARBA" id="ARBA00005177"/>
    </source>
</evidence>
<dbReference type="RefSeq" id="WP_041338545.1">
    <property type="nucleotide sequence ID" value="NZ_CP007515.1"/>
</dbReference>
<dbReference type="InterPro" id="IPR015943">
    <property type="entry name" value="WD40/YVTN_repeat-like_dom_sf"/>
</dbReference>
<evidence type="ECO:0000256" key="4">
    <source>
        <dbReference type="ARBA" id="ARBA00015601"/>
    </source>
</evidence>
<sequence length="457" mass="51267">MTERTHREEHTCCGPGYASPEEAMRAEPEKVLYTTALYVGTGVERPDYLATVDVDPASPTYSQVVHRAPMPNVGDELHHFGWNACSSCHGDADKERRFLIVPGQRSGRIHVLDTAEERAPRLHKVIEPEEIAEKTDLSAPHTVHCLADGHVMISMLGDAEGNGPGGFLLLDEDFGVAGRWETDTAGMHFNYDFWYQPRHNVMVSSEWGAPNTYRAGFDPKDVAEGKYGQRLHFWDWSERRVKESVDLGEDGRIPLEVRFHHDPDSTHGFVGAALSSNILHWSRPNGSWKVEKVVDVPAEEVEGWPMPVPGLITDLLLSLDDRFLYFSNWLHGDLRQYDVSDPTNPRLAGRVWLGGLLGRSQTVGGRRLEGGPQMLQLSLDGKRLYVTNSLYSSWDNQFYPKLAEKGSYLLKVDCDTENGGLRVDEDFFVDFGAEPHGPARAHEMRYPGGDVTSDIWL</sequence>
<dbReference type="PATRIC" id="fig|42256.3.peg.2868"/>